<dbReference type="InterPro" id="IPR008565">
    <property type="entry name" value="TtsA-like_GH18_dom"/>
</dbReference>
<keyword evidence="3" id="KW-0378">Hydrolase</keyword>
<evidence type="ECO:0000259" key="2">
    <source>
        <dbReference type="Pfam" id="PF09374"/>
    </source>
</evidence>
<dbReference type="Pfam" id="PF05838">
    <property type="entry name" value="Glyco_hydro_108"/>
    <property type="match status" value="1"/>
</dbReference>
<feature type="domain" description="TtsA-like Glycoside hydrolase family 108" evidence="1">
    <location>
        <begin position="22"/>
        <end position="102"/>
    </location>
</feature>
<dbReference type="Gene3D" id="1.20.141.10">
    <property type="entry name" value="Chitosanase, subunit A, domain 1"/>
    <property type="match status" value="1"/>
</dbReference>
<dbReference type="InterPro" id="IPR018537">
    <property type="entry name" value="Peptidoglycan-bd_3"/>
</dbReference>
<gene>
    <name evidence="3" type="ORF">AB7A72_05045</name>
</gene>
<organism evidence="3 4">
    <name type="scientific">Comamonas sediminis</name>
    <dbReference type="NCBI Taxonomy" id="1783360"/>
    <lineage>
        <taxon>Bacteria</taxon>
        <taxon>Pseudomonadati</taxon>
        <taxon>Pseudomonadota</taxon>
        <taxon>Betaproteobacteria</taxon>
        <taxon>Burkholderiales</taxon>
        <taxon>Comamonadaceae</taxon>
        <taxon>Comamonas</taxon>
    </lineage>
</organism>
<sequence length="203" mass="21611">MSDKAKIWGSTLAAAAAIVGALFAVEGGFVNDPKDPGGATNHGITEKVARDHGYKGPMEQLPKSVAVDIYTQDYINEPGFNRVIAISPAVGHKLVDAGVNAGAGRASRWFQEALNQLNRGGQDYPMLTVDGQLGPRTLAAYQALERKRGRAKACEMVLKLVDVQQGAHYMRLGMPTFVVGWVDHRLGNVPLARCAETVAGGGQ</sequence>
<proteinExistence type="predicted"/>
<keyword evidence="4" id="KW-1185">Reference proteome</keyword>
<evidence type="ECO:0000259" key="1">
    <source>
        <dbReference type="Pfam" id="PF05838"/>
    </source>
</evidence>
<accession>A0ABV4AYQ6</accession>
<dbReference type="EMBL" id="JBGBDC010000002">
    <property type="protein sequence ID" value="MEY2250359.1"/>
    <property type="molecule type" value="Genomic_DNA"/>
</dbReference>
<evidence type="ECO:0000313" key="4">
    <source>
        <dbReference type="Proteomes" id="UP001562178"/>
    </source>
</evidence>
<protein>
    <submittedName>
        <fullName evidence="3">Glycoside hydrolase family 108 protein</fullName>
    </submittedName>
</protein>
<evidence type="ECO:0000313" key="3">
    <source>
        <dbReference type="EMBL" id="MEY2250359.1"/>
    </source>
</evidence>
<dbReference type="GO" id="GO:0016787">
    <property type="term" value="F:hydrolase activity"/>
    <property type="evidence" value="ECO:0007669"/>
    <property type="project" value="UniProtKB-KW"/>
</dbReference>
<dbReference type="Proteomes" id="UP001562178">
    <property type="component" value="Unassembled WGS sequence"/>
</dbReference>
<dbReference type="InterPro" id="IPR023346">
    <property type="entry name" value="Lysozyme-like_dom_sf"/>
</dbReference>
<reference evidence="3 4" key="1">
    <citation type="journal article" date="2016" name="Int. J. Syst. Evol. Microbiol.">
        <title>Description of Comamonas sediminis sp. nov., isolated from lagoon sediments.</title>
        <authorList>
            <person name="Subhash Y."/>
            <person name="Bang J.J."/>
            <person name="You T.H."/>
            <person name="Lee S.S."/>
        </authorList>
    </citation>
    <scope>NUCLEOTIDE SEQUENCE [LARGE SCALE GENOMIC DNA]</scope>
    <source>
        <strain evidence="3 4">JCM 31169</strain>
    </source>
</reference>
<dbReference type="Pfam" id="PF09374">
    <property type="entry name" value="PG_binding_3"/>
    <property type="match status" value="1"/>
</dbReference>
<name>A0ABV4AYQ6_9BURK</name>
<dbReference type="SUPFAM" id="SSF53955">
    <property type="entry name" value="Lysozyme-like"/>
    <property type="match status" value="1"/>
</dbReference>
<dbReference type="RefSeq" id="WP_369459209.1">
    <property type="nucleotide sequence ID" value="NZ_JBGBDC010000002.1"/>
</dbReference>
<dbReference type="CDD" id="cd13926">
    <property type="entry name" value="N-acetylmuramidase_GH108"/>
    <property type="match status" value="1"/>
</dbReference>
<feature type="domain" description="Peptidoglycan binding" evidence="2">
    <location>
        <begin position="105"/>
        <end position="184"/>
    </location>
</feature>
<comment type="caution">
    <text evidence="3">The sequence shown here is derived from an EMBL/GenBank/DDBJ whole genome shotgun (WGS) entry which is preliminary data.</text>
</comment>